<sequence length="61" mass="6989">MMCYKDRTFCPFTECTDSDKCRVALTQQVKADAARWWGSDDAPIATYLEKPECYTNATRGK</sequence>
<comment type="caution">
    <text evidence="1">The sequence shown here is derived from an EMBL/GenBank/DDBJ whole genome shotgun (WGS) entry which is preliminary data.</text>
</comment>
<evidence type="ECO:0000313" key="1">
    <source>
        <dbReference type="EMBL" id="GAG05049.1"/>
    </source>
</evidence>
<dbReference type="AlphaFoldDB" id="X0UH55"/>
<proteinExistence type="predicted"/>
<gene>
    <name evidence="1" type="ORF">S01H1_32679</name>
</gene>
<dbReference type="EMBL" id="BARS01020243">
    <property type="protein sequence ID" value="GAG05049.1"/>
    <property type="molecule type" value="Genomic_DNA"/>
</dbReference>
<reference evidence="1" key="1">
    <citation type="journal article" date="2014" name="Front. Microbiol.">
        <title>High frequency of phylogenetically diverse reductive dehalogenase-homologous genes in deep subseafloor sedimentary metagenomes.</title>
        <authorList>
            <person name="Kawai M."/>
            <person name="Futagami T."/>
            <person name="Toyoda A."/>
            <person name="Takaki Y."/>
            <person name="Nishi S."/>
            <person name="Hori S."/>
            <person name="Arai W."/>
            <person name="Tsubouchi T."/>
            <person name="Morono Y."/>
            <person name="Uchiyama I."/>
            <person name="Ito T."/>
            <person name="Fujiyama A."/>
            <person name="Inagaki F."/>
            <person name="Takami H."/>
        </authorList>
    </citation>
    <scope>NUCLEOTIDE SEQUENCE</scope>
    <source>
        <strain evidence="1">Expedition CK06-06</strain>
    </source>
</reference>
<protein>
    <submittedName>
        <fullName evidence="1">Uncharacterized protein</fullName>
    </submittedName>
</protein>
<name>X0UH55_9ZZZZ</name>
<accession>X0UH55</accession>
<organism evidence="1">
    <name type="scientific">marine sediment metagenome</name>
    <dbReference type="NCBI Taxonomy" id="412755"/>
    <lineage>
        <taxon>unclassified sequences</taxon>
        <taxon>metagenomes</taxon>
        <taxon>ecological metagenomes</taxon>
    </lineage>
</organism>